<sequence length="691" mass="81114">MENIIEFRIEYVEEEDRILQVVFDYLGFERMVTEDNYSFKDLKNLPNHTDKPKESPKSQSKISNPNPGQFSQSPQPKHLENEDEKINKEIQRLLDLENKLQMLQQENHELISKSKQKDEKIELLNFKLHENSAKNSEDLIEKINFLSSQLNEKIKIIENQTQTLDENTTKINDLTNALEQKSLQCQKLTKTMNDMKNNRKTAEVLLEKQEHMNKDLIERTVKYEKIIQDNEKKLTESLKVIKKLKDEIQANGEIMKQRDDQIKGVIKKVRILENDRNKLMDELKRRDDAIKTFQSSKQDKPIFIEKTLSPQLRHVGSNNELKKAMELIVEKDNEIKIMKDMIKSFQVKQQRIQISNNIAKNAKLPPITNSEKRTKSKHIQFKDPSQSSLKSLQDHGSFKKIRQDTPQMPKNIFKGQEIFPEGRDTEFSPTLISNSETPTDIKNLKDIKTFIDIIDPKDQISERKSDKSDFYEERQKRPKKIIKQNSGQAAFETSNKTPPPEAIKKIESDKKNDFSYKVQDEKIEPNEFLTLEQQIITEKNQKIDEVKVPYIVSENYENDYEEYHENIEEKKEGENLDEKYEKFMDDYKKRYELVENMNEKNRGEMIVDDYISNPKDDIKSIEDNINPIDVEEGKDKDFENKDNEIVDKKEGGDGKGKEGMGAGGEDKREGVKKTVEFEEENQFLDDFEEIS</sequence>
<evidence type="ECO:0000256" key="3">
    <source>
        <dbReference type="SAM" id="MobiDB-lite"/>
    </source>
</evidence>
<evidence type="ECO:0000256" key="1">
    <source>
        <dbReference type="ARBA" id="ARBA00023054"/>
    </source>
</evidence>
<protein>
    <submittedName>
        <fullName evidence="4">Uncharacterized protein</fullName>
    </submittedName>
</protein>
<name>A0A1R2C8W1_9CILI</name>
<feature type="region of interest" description="Disordered" evidence="3">
    <location>
        <begin position="40"/>
        <end position="82"/>
    </location>
</feature>
<evidence type="ECO:0000256" key="2">
    <source>
        <dbReference type="SAM" id="Coils"/>
    </source>
</evidence>
<reference evidence="4 5" key="1">
    <citation type="submission" date="2016-11" db="EMBL/GenBank/DDBJ databases">
        <title>The macronuclear genome of Stentor coeruleus: a giant cell with tiny introns.</title>
        <authorList>
            <person name="Slabodnick M."/>
            <person name="Ruby J.G."/>
            <person name="Reiff S.B."/>
            <person name="Swart E.C."/>
            <person name="Gosai S."/>
            <person name="Prabakaran S."/>
            <person name="Witkowska E."/>
            <person name="Larue G.E."/>
            <person name="Fisher S."/>
            <person name="Freeman R.M."/>
            <person name="Gunawardena J."/>
            <person name="Chu W."/>
            <person name="Stover N.A."/>
            <person name="Gregory B.D."/>
            <person name="Nowacki M."/>
            <person name="Derisi J."/>
            <person name="Roy S.W."/>
            <person name="Marshall W.F."/>
            <person name="Sood P."/>
        </authorList>
    </citation>
    <scope>NUCLEOTIDE SEQUENCE [LARGE SCALE GENOMIC DNA]</scope>
    <source>
        <strain evidence="4">WM001</strain>
    </source>
</reference>
<comment type="caution">
    <text evidence="4">The sequence shown here is derived from an EMBL/GenBank/DDBJ whole genome shotgun (WGS) entry which is preliminary data.</text>
</comment>
<feature type="compositionally biased region" description="Basic and acidic residues" evidence="3">
    <location>
        <begin position="461"/>
        <end position="475"/>
    </location>
</feature>
<proteinExistence type="predicted"/>
<keyword evidence="5" id="KW-1185">Reference proteome</keyword>
<feature type="compositionally biased region" description="Polar residues" evidence="3">
    <location>
        <begin position="57"/>
        <end position="75"/>
    </location>
</feature>
<gene>
    <name evidence="4" type="ORF">SteCoe_13279</name>
</gene>
<dbReference type="Proteomes" id="UP000187209">
    <property type="component" value="Unassembled WGS sequence"/>
</dbReference>
<dbReference type="PANTHER" id="PTHR23160:SF19">
    <property type="entry name" value="MYOSIN HEAVY CHAIN-RELATED PROTEIN"/>
    <property type="match status" value="1"/>
</dbReference>
<accession>A0A1R2C8W1</accession>
<feature type="region of interest" description="Disordered" evidence="3">
    <location>
        <begin position="630"/>
        <end position="671"/>
    </location>
</feature>
<feature type="coiled-coil region" evidence="2">
    <location>
        <begin position="147"/>
        <end position="282"/>
    </location>
</feature>
<evidence type="ECO:0000313" key="4">
    <source>
        <dbReference type="EMBL" id="OMJ85436.1"/>
    </source>
</evidence>
<dbReference type="EMBL" id="MPUH01000237">
    <property type="protein sequence ID" value="OMJ85436.1"/>
    <property type="molecule type" value="Genomic_DNA"/>
</dbReference>
<organism evidence="4 5">
    <name type="scientific">Stentor coeruleus</name>
    <dbReference type="NCBI Taxonomy" id="5963"/>
    <lineage>
        <taxon>Eukaryota</taxon>
        <taxon>Sar</taxon>
        <taxon>Alveolata</taxon>
        <taxon>Ciliophora</taxon>
        <taxon>Postciliodesmatophora</taxon>
        <taxon>Heterotrichea</taxon>
        <taxon>Heterotrichida</taxon>
        <taxon>Stentoridae</taxon>
        <taxon>Stentor</taxon>
    </lineage>
</organism>
<feature type="compositionally biased region" description="Basic and acidic residues" evidence="3">
    <location>
        <begin position="40"/>
        <end position="56"/>
    </location>
</feature>
<evidence type="ECO:0000313" key="5">
    <source>
        <dbReference type="Proteomes" id="UP000187209"/>
    </source>
</evidence>
<dbReference type="PANTHER" id="PTHR23160">
    <property type="entry name" value="SYNAPTONEMAL COMPLEX PROTEIN-RELATED"/>
    <property type="match status" value="1"/>
</dbReference>
<dbReference type="AlphaFoldDB" id="A0A1R2C8W1"/>
<keyword evidence="1 2" id="KW-0175">Coiled coil</keyword>
<feature type="region of interest" description="Disordered" evidence="3">
    <location>
        <begin position="461"/>
        <end position="502"/>
    </location>
</feature>
<feature type="compositionally biased region" description="Polar residues" evidence="3">
    <location>
        <begin position="483"/>
        <end position="496"/>
    </location>
</feature>
<feature type="compositionally biased region" description="Basic and acidic residues" evidence="3">
    <location>
        <begin position="631"/>
        <end position="671"/>
    </location>
</feature>